<proteinExistence type="predicted"/>
<dbReference type="GO" id="GO:0005509">
    <property type="term" value="F:calcium ion binding"/>
    <property type="evidence" value="ECO:0007669"/>
    <property type="project" value="InterPro"/>
</dbReference>
<dbReference type="Gene3D" id="4.10.1080.10">
    <property type="entry name" value="TSP type-3 repeat"/>
    <property type="match status" value="1"/>
</dbReference>
<evidence type="ECO:0000259" key="1">
    <source>
        <dbReference type="Pfam" id="PF08428"/>
    </source>
</evidence>
<dbReference type="NCBIfam" id="TIGR02331">
    <property type="entry name" value="rib_alpha"/>
    <property type="match status" value="1"/>
</dbReference>
<evidence type="ECO:0000313" key="2">
    <source>
        <dbReference type="EMBL" id="RAK43572.1"/>
    </source>
</evidence>
<organism evidence="2 3">
    <name type="scientific">Macrococcus epidermidis</name>
    <dbReference type="NCBI Taxonomy" id="1902580"/>
    <lineage>
        <taxon>Bacteria</taxon>
        <taxon>Bacillati</taxon>
        <taxon>Bacillota</taxon>
        <taxon>Bacilli</taxon>
        <taxon>Bacillales</taxon>
        <taxon>Staphylococcaceae</taxon>
        <taxon>Macrococcus</taxon>
    </lineage>
</organism>
<dbReference type="SUPFAM" id="SSF103647">
    <property type="entry name" value="TSP type-3 repeat"/>
    <property type="match status" value="1"/>
</dbReference>
<feature type="domain" description="Rib" evidence="1">
    <location>
        <begin position="68"/>
        <end position="142"/>
    </location>
</feature>
<feature type="non-terminal residue" evidence="2">
    <location>
        <position position="162"/>
    </location>
</feature>
<dbReference type="Pfam" id="PF08428">
    <property type="entry name" value="Rib"/>
    <property type="match status" value="1"/>
</dbReference>
<name>A0A327ZM97_9STAP</name>
<accession>A0A327ZM97</accession>
<keyword evidence="3" id="KW-1185">Reference proteome</keyword>
<dbReference type="EMBL" id="PZJH01000024">
    <property type="protein sequence ID" value="RAK43572.1"/>
    <property type="molecule type" value="Genomic_DNA"/>
</dbReference>
<gene>
    <name evidence="2" type="ORF">BHU61_13190</name>
</gene>
<comment type="caution">
    <text evidence="2">The sequence shown here is derived from an EMBL/GenBank/DDBJ whole genome shotgun (WGS) entry which is preliminary data.</text>
</comment>
<reference evidence="2 3" key="1">
    <citation type="journal article" date="2018" name="Front. Microbiol.">
        <title>Description and Comparative Genomics of Macrococcus caseolyticus subsp. hominis subsp. nov., Macrococcus goetzii sp. nov., Macrococcus epidermidis sp. nov., and Macrococcus bohemicus sp. nov., Novel Macrococci From Human Clinical Material With Virulence Potential and Suspected Uptake of Foreign DNA by Natural Transformation.</title>
        <authorList>
            <person name="Maslanova I."/>
            <person name="Wertheimer Z."/>
            <person name="Sedlacek I."/>
            <person name="Svec P."/>
            <person name="Indrakova A."/>
            <person name="Kovarovic V."/>
            <person name="Schumann P."/>
            <person name="Sproer C."/>
            <person name="Kralova S."/>
            <person name="Sedo O."/>
            <person name="Kristofova L."/>
            <person name="Vrbovska V."/>
            <person name="Fuzik T."/>
            <person name="Petras P."/>
            <person name="Zdrahal Z."/>
            <person name="Ruzickova V."/>
            <person name="Doskar J."/>
            <person name="Pantucek R."/>
        </authorList>
    </citation>
    <scope>NUCLEOTIDE SEQUENCE [LARGE SCALE GENOMIC DNA]</scope>
    <source>
        <strain evidence="2 3">01/688</strain>
    </source>
</reference>
<dbReference type="Proteomes" id="UP000249808">
    <property type="component" value="Unassembled WGS sequence"/>
</dbReference>
<dbReference type="InterPro" id="IPR028974">
    <property type="entry name" value="TSP_type-3_rpt"/>
</dbReference>
<evidence type="ECO:0000313" key="3">
    <source>
        <dbReference type="Proteomes" id="UP000249808"/>
    </source>
</evidence>
<protein>
    <recommendedName>
        <fullName evidence="1">Rib domain-containing protein</fullName>
    </recommendedName>
</protein>
<dbReference type="InterPro" id="IPR012706">
    <property type="entry name" value="Rib_alpha_Esp_rpt"/>
</dbReference>
<dbReference type="InterPro" id="IPR059115">
    <property type="entry name" value="Rib"/>
</dbReference>
<dbReference type="AlphaFoldDB" id="A0A327ZM97"/>
<feature type="non-terminal residue" evidence="2">
    <location>
        <position position="1"/>
    </location>
</feature>
<sequence length="162" mass="16684">TAPNYETQTVTIPVTVTNGTQTETVDVLVTVQRDTDDDGIPDVTDTDDDNDGIADVNDPTPKVPSILAETTTPTVTNEVIEVGGTPVITDNIGGVPAGTTVKDVTPAGAVDTSKPGTYTGVVEVTYPDGSKETVNVPVIVQDKTASDAPVIKTVDSDDTVVT</sequence>
<dbReference type="RefSeq" id="WP_275542463.1">
    <property type="nucleotide sequence ID" value="NZ_PZJH01000024.1"/>
</dbReference>